<dbReference type="InterPro" id="IPR002575">
    <property type="entry name" value="Aminoglycoside_PTrfase"/>
</dbReference>
<protein>
    <recommendedName>
        <fullName evidence="2">Aminoglycoside phosphotransferase domain-containing protein</fullName>
    </recommendedName>
</protein>
<dbReference type="SUPFAM" id="SSF56112">
    <property type="entry name" value="Protein kinase-like (PK-like)"/>
    <property type="match status" value="1"/>
</dbReference>
<keyword evidence="4" id="KW-1185">Reference proteome</keyword>
<dbReference type="Pfam" id="PF01636">
    <property type="entry name" value="APH"/>
    <property type="match status" value="1"/>
</dbReference>
<dbReference type="EMBL" id="BAAAND010000009">
    <property type="protein sequence ID" value="GAA1604392.1"/>
    <property type="molecule type" value="Genomic_DNA"/>
</dbReference>
<accession>A0ABP4Q967</accession>
<evidence type="ECO:0000313" key="4">
    <source>
        <dbReference type="Proteomes" id="UP001500190"/>
    </source>
</evidence>
<dbReference type="Proteomes" id="UP001500190">
    <property type="component" value="Unassembled WGS sequence"/>
</dbReference>
<organism evidence="3 4">
    <name type="scientific">Kribbella karoonensis</name>
    <dbReference type="NCBI Taxonomy" id="324851"/>
    <lineage>
        <taxon>Bacteria</taxon>
        <taxon>Bacillati</taxon>
        <taxon>Actinomycetota</taxon>
        <taxon>Actinomycetes</taxon>
        <taxon>Propionibacteriales</taxon>
        <taxon>Kribbellaceae</taxon>
        <taxon>Kribbella</taxon>
    </lineage>
</organism>
<dbReference type="PANTHER" id="PTHR21064:SF6">
    <property type="entry name" value="AMINOGLYCOSIDE PHOSPHOTRANSFERASE DOMAIN-CONTAINING PROTEIN"/>
    <property type="match status" value="1"/>
</dbReference>
<name>A0ABP4Q967_9ACTN</name>
<dbReference type="InterPro" id="IPR011009">
    <property type="entry name" value="Kinase-like_dom_sf"/>
</dbReference>
<reference evidence="4" key="1">
    <citation type="journal article" date="2019" name="Int. J. Syst. Evol. Microbiol.">
        <title>The Global Catalogue of Microorganisms (GCM) 10K type strain sequencing project: providing services to taxonomists for standard genome sequencing and annotation.</title>
        <authorList>
            <consortium name="The Broad Institute Genomics Platform"/>
            <consortium name="The Broad Institute Genome Sequencing Center for Infectious Disease"/>
            <person name="Wu L."/>
            <person name="Ma J."/>
        </authorList>
    </citation>
    <scope>NUCLEOTIDE SEQUENCE [LARGE SCALE GENOMIC DNA]</scope>
    <source>
        <strain evidence="4">JCM 14304</strain>
    </source>
</reference>
<dbReference type="PANTHER" id="PTHR21064">
    <property type="entry name" value="AMINOGLYCOSIDE PHOSPHOTRANSFERASE DOMAIN-CONTAINING PROTEIN-RELATED"/>
    <property type="match status" value="1"/>
</dbReference>
<dbReference type="Gene3D" id="3.30.200.20">
    <property type="entry name" value="Phosphorylase Kinase, domain 1"/>
    <property type="match status" value="1"/>
</dbReference>
<comment type="similarity">
    <text evidence="1">Belongs to the pseudomonas-type ThrB family.</text>
</comment>
<gene>
    <name evidence="3" type="ORF">GCM10009742_61410</name>
</gene>
<dbReference type="RefSeq" id="WP_344197652.1">
    <property type="nucleotide sequence ID" value="NZ_BAAAND010000009.1"/>
</dbReference>
<feature type="domain" description="Aminoglycoside phosphotransferase" evidence="2">
    <location>
        <begin position="37"/>
        <end position="241"/>
    </location>
</feature>
<sequence length="309" mass="34169">MIRTFRSLPDPTALAAGIGPRYGVTFVHCELRRTLVNDVYELATDDARYVLKLYQYGRRTANEIRWETGLSAHLAAAGLRTPHVVELLDGDTVGLLETPEGPRPFTLLGYVEGSTPQPPFSDELYHAFGRQVARFHNAAENYTSPYFRPPAEDVEQALEQILAVDDAEENLLRTLVAAVRNNVSQYSTAGTCHGDVSMDNVLLTPQGLLLLDFDLAARGSLAPDFCGVASTPHWAAFKAGYRIYRPISAEDEAAIPYLQIVARILNLRFHLVDKPRYRGTESRGEGWAAAEYEGLRAVHSALPGNVQRT</sequence>
<dbReference type="InterPro" id="IPR050249">
    <property type="entry name" value="Pseudomonas-type_ThrB"/>
</dbReference>
<evidence type="ECO:0000256" key="1">
    <source>
        <dbReference type="ARBA" id="ARBA00038240"/>
    </source>
</evidence>
<comment type="caution">
    <text evidence="3">The sequence shown here is derived from an EMBL/GenBank/DDBJ whole genome shotgun (WGS) entry which is preliminary data.</text>
</comment>
<evidence type="ECO:0000259" key="2">
    <source>
        <dbReference type="Pfam" id="PF01636"/>
    </source>
</evidence>
<dbReference type="Gene3D" id="3.90.1200.10">
    <property type="match status" value="1"/>
</dbReference>
<proteinExistence type="inferred from homology"/>
<evidence type="ECO:0000313" key="3">
    <source>
        <dbReference type="EMBL" id="GAA1604392.1"/>
    </source>
</evidence>